<dbReference type="Proteomes" id="UP001564760">
    <property type="component" value="Unassembled WGS sequence"/>
</dbReference>
<comment type="caution">
    <text evidence="10">The sequence shown here is derived from an EMBL/GenBank/DDBJ whole genome shotgun (WGS) entry which is preliminary data.</text>
</comment>
<proteinExistence type="inferred from homology"/>
<sequence>MASGLLDTSVVVDWHDPAVIAALPDEMAISAITAAELASGPHLAGDPVEAARRQARLQEVESILEPIPFDAAAARSYGLVVAAVVGAGRMPRSRFADLLIAATAHASGLDLYTRNGADFAGLDGLVRVFDV</sequence>
<name>A0ABV4BXS7_9MYCO</name>
<dbReference type="HAMAP" id="MF_00265">
    <property type="entry name" value="VapC_Nob1"/>
    <property type="match status" value="1"/>
</dbReference>
<dbReference type="Gene3D" id="3.40.50.1010">
    <property type="entry name" value="5'-nuclease"/>
    <property type="match status" value="1"/>
</dbReference>
<evidence type="ECO:0000313" key="10">
    <source>
        <dbReference type="EMBL" id="MEY8015114.1"/>
    </source>
</evidence>
<feature type="binding site" evidence="8">
    <location>
        <position position="7"/>
    </location>
    <ligand>
        <name>Mg(2+)</name>
        <dbReference type="ChEBI" id="CHEBI:18420"/>
    </ligand>
</feature>
<evidence type="ECO:0000256" key="2">
    <source>
        <dbReference type="ARBA" id="ARBA00022649"/>
    </source>
</evidence>
<evidence type="ECO:0000256" key="5">
    <source>
        <dbReference type="ARBA" id="ARBA00022801"/>
    </source>
</evidence>
<feature type="binding site" evidence="8">
    <location>
        <position position="97"/>
    </location>
    <ligand>
        <name>Mg(2+)</name>
        <dbReference type="ChEBI" id="CHEBI:18420"/>
    </ligand>
</feature>
<dbReference type="InterPro" id="IPR029060">
    <property type="entry name" value="PIN-like_dom_sf"/>
</dbReference>
<dbReference type="InterPro" id="IPR022907">
    <property type="entry name" value="VapC_family"/>
</dbReference>
<comment type="cofactor">
    <cofactor evidence="1 8">
        <name>Mg(2+)</name>
        <dbReference type="ChEBI" id="CHEBI:18420"/>
    </cofactor>
</comment>
<keyword evidence="8" id="KW-0800">Toxin</keyword>
<evidence type="ECO:0000256" key="6">
    <source>
        <dbReference type="ARBA" id="ARBA00022842"/>
    </source>
</evidence>
<keyword evidence="2 8" id="KW-1277">Toxin-antitoxin system</keyword>
<keyword evidence="4 8" id="KW-0479">Metal-binding</keyword>
<dbReference type="RefSeq" id="WP_369737533.1">
    <property type="nucleotide sequence ID" value="NZ_JBGEDP010000001.1"/>
</dbReference>
<comment type="similarity">
    <text evidence="7 8">Belongs to the PINc/VapC protein family.</text>
</comment>
<dbReference type="Pfam" id="PF01850">
    <property type="entry name" value="PIN"/>
    <property type="match status" value="1"/>
</dbReference>
<keyword evidence="3 8" id="KW-0540">Nuclease</keyword>
<evidence type="ECO:0000256" key="8">
    <source>
        <dbReference type="HAMAP-Rule" id="MF_00265"/>
    </source>
</evidence>
<evidence type="ECO:0000256" key="7">
    <source>
        <dbReference type="ARBA" id="ARBA00038093"/>
    </source>
</evidence>
<dbReference type="PANTHER" id="PTHR33653:SF1">
    <property type="entry name" value="RIBONUCLEASE VAPC2"/>
    <property type="match status" value="1"/>
</dbReference>
<dbReference type="InterPro" id="IPR050556">
    <property type="entry name" value="Type_II_TA_system_RNase"/>
</dbReference>
<comment type="function">
    <text evidence="8">Toxic component of a toxin-antitoxin (TA) system. An RNase.</text>
</comment>
<reference evidence="10 11" key="1">
    <citation type="submission" date="2024-08" db="EMBL/GenBank/DDBJ databases">
        <title>Mycobacterium servetensis sp. nov., a novel rapid-growing mycobacterial species recovered from a human patient in Zaragoza, Spain.</title>
        <authorList>
            <person name="Tristancho-Baro A.I."/>
            <person name="Buenestado-Serrano S."/>
            <person name="Garcia De Viedma D."/>
            <person name="Milagro-Beamonte A."/>
            <person name="Burillo N."/>
            <person name="Sanz S."/>
            <person name="Lopez-Calleja A.I."/>
            <person name="Penas-Utrilla D."/>
            <person name="Guardingo M."/>
            <person name="Garcia M.J."/>
            <person name="Vinuelas-Bayon J."/>
        </authorList>
    </citation>
    <scope>NUCLEOTIDE SEQUENCE [LARGE SCALE GENOMIC DNA]</scope>
    <source>
        <strain evidence="11">HUMS_12744610</strain>
    </source>
</reference>
<keyword evidence="11" id="KW-1185">Reference proteome</keyword>
<dbReference type="EC" id="3.1.-.-" evidence="8"/>
<evidence type="ECO:0000259" key="9">
    <source>
        <dbReference type="Pfam" id="PF01850"/>
    </source>
</evidence>
<gene>
    <name evidence="8" type="primary">vapC</name>
    <name evidence="10" type="ORF">AB8998_08860</name>
</gene>
<organism evidence="10 11">
    <name type="scientific">Mycobacterium servetii</name>
    <dbReference type="NCBI Taxonomy" id="3237418"/>
    <lineage>
        <taxon>Bacteria</taxon>
        <taxon>Bacillati</taxon>
        <taxon>Actinomycetota</taxon>
        <taxon>Actinomycetes</taxon>
        <taxon>Mycobacteriales</taxon>
        <taxon>Mycobacteriaceae</taxon>
        <taxon>Mycobacterium</taxon>
    </lineage>
</organism>
<dbReference type="PANTHER" id="PTHR33653">
    <property type="entry name" value="RIBONUCLEASE VAPC2"/>
    <property type="match status" value="1"/>
</dbReference>
<accession>A0ABV4BXS7</accession>
<dbReference type="EMBL" id="JBGEDP010000001">
    <property type="protein sequence ID" value="MEY8015114.1"/>
    <property type="molecule type" value="Genomic_DNA"/>
</dbReference>
<evidence type="ECO:0000256" key="3">
    <source>
        <dbReference type="ARBA" id="ARBA00022722"/>
    </source>
</evidence>
<feature type="domain" description="PIN" evidence="9">
    <location>
        <begin position="5"/>
        <end position="121"/>
    </location>
</feature>
<dbReference type="CDD" id="cd18732">
    <property type="entry name" value="PIN_MtVapC4-C5_like"/>
    <property type="match status" value="1"/>
</dbReference>
<keyword evidence="5 8" id="KW-0378">Hydrolase</keyword>
<protein>
    <recommendedName>
        <fullName evidence="8">Ribonuclease VapC</fullName>
        <shortName evidence="8">RNase VapC</shortName>
        <ecNumber evidence="8">3.1.-.-</ecNumber>
    </recommendedName>
    <alternativeName>
        <fullName evidence="8">Toxin VapC</fullName>
    </alternativeName>
</protein>
<keyword evidence="6 8" id="KW-0460">Magnesium</keyword>
<dbReference type="InterPro" id="IPR002716">
    <property type="entry name" value="PIN_dom"/>
</dbReference>
<evidence type="ECO:0000313" key="11">
    <source>
        <dbReference type="Proteomes" id="UP001564760"/>
    </source>
</evidence>
<dbReference type="SUPFAM" id="SSF88723">
    <property type="entry name" value="PIN domain-like"/>
    <property type="match status" value="1"/>
</dbReference>
<evidence type="ECO:0000256" key="1">
    <source>
        <dbReference type="ARBA" id="ARBA00001946"/>
    </source>
</evidence>
<evidence type="ECO:0000256" key="4">
    <source>
        <dbReference type="ARBA" id="ARBA00022723"/>
    </source>
</evidence>